<dbReference type="CDD" id="cd00754">
    <property type="entry name" value="Ubl_MoaD"/>
    <property type="match status" value="1"/>
</dbReference>
<dbReference type="InterPro" id="IPR001138">
    <property type="entry name" value="Zn2Cys6_DnaBD"/>
</dbReference>
<dbReference type="InterPro" id="IPR003749">
    <property type="entry name" value="ThiS/MoaD-like"/>
</dbReference>
<feature type="compositionally biased region" description="Low complexity" evidence="9">
    <location>
        <begin position="133"/>
        <end position="144"/>
    </location>
</feature>
<dbReference type="SMART" id="SM00066">
    <property type="entry name" value="GAL4"/>
    <property type="match status" value="1"/>
</dbReference>
<comment type="similarity">
    <text evidence="8">Belongs to the MoaD family. MOCS2A subfamily.</text>
</comment>
<proteinExistence type="inferred from homology"/>
<feature type="region of interest" description="Disordered" evidence="9">
    <location>
        <begin position="274"/>
        <end position="346"/>
    </location>
</feature>
<accession>A0ABQ9NPM4</accession>
<comment type="PTM">
    <text evidence="8">C-terminal thiocarboxylation occurs in 2 steps, it is first acyl-adenylated (-COAMP) via the hesA/moeB/thiF part of UBA4, then thiocarboxylated (-COSH) via the rhodanese domain of UBA4.</text>
</comment>
<feature type="domain" description="Zn(2)-C6 fungal-type" evidence="10">
    <location>
        <begin position="211"/>
        <end position="245"/>
    </location>
</feature>
<evidence type="ECO:0000256" key="4">
    <source>
        <dbReference type="ARBA" id="ARBA00023125"/>
    </source>
</evidence>
<evidence type="ECO:0000256" key="1">
    <source>
        <dbReference type="ARBA" id="ARBA00004123"/>
    </source>
</evidence>
<dbReference type="InterPro" id="IPR028887">
    <property type="entry name" value="MOCS2A_euk"/>
</dbReference>
<keyword evidence="8" id="KW-0963">Cytoplasm</keyword>
<protein>
    <recommendedName>
        <fullName evidence="8">Molybdopterin synthase sulfur carrier subunit</fullName>
    </recommendedName>
    <alternativeName>
        <fullName evidence="8">Common component for nitrate reductase and xanthine dehydrogenase protein G</fullName>
    </alternativeName>
    <alternativeName>
        <fullName evidence="8">Molybdenum cofactor synthesis protein 2 small subunit</fullName>
    </alternativeName>
    <alternativeName>
        <fullName evidence="8">Molybdenum cofactor synthesis protein 2A</fullName>
    </alternativeName>
    <alternativeName>
        <fullName evidence="8">Sulfur carrier protein MOCS2A</fullName>
        <shortName evidence="8">MOCS2A</shortName>
    </alternativeName>
</protein>
<evidence type="ECO:0000256" key="3">
    <source>
        <dbReference type="ARBA" id="ARBA00023015"/>
    </source>
</evidence>
<keyword evidence="3" id="KW-0805">Transcription regulation</keyword>
<dbReference type="CDD" id="cd00067">
    <property type="entry name" value="GAL4"/>
    <property type="match status" value="1"/>
</dbReference>
<reference evidence="11" key="1">
    <citation type="submission" date="2022-10" db="EMBL/GenBank/DDBJ databases">
        <title>Culturing micro-colonial fungi from biological soil crusts in the Mojave desert and describing Neophaeococcomyces mojavensis, and introducing the new genera and species Taxawa tesnikishii.</title>
        <authorList>
            <person name="Kurbessoian T."/>
            <person name="Stajich J.E."/>
        </authorList>
    </citation>
    <scope>NUCLEOTIDE SEQUENCE</scope>
    <source>
        <strain evidence="11">TK_1</strain>
    </source>
</reference>
<comment type="subcellular location">
    <subcellularLocation>
        <location evidence="8">Cytoplasm</location>
    </subcellularLocation>
    <subcellularLocation>
        <location evidence="1">Nucleus</location>
    </subcellularLocation>
</comment>
<dbReference type="InterPro" id="IPR016155">
    <property type="entry name" value="Mopterin_synth/thiamin_S_b"/>
</dbReference>
<dbReference type="Proteomes" id="UP001172684">
    <property type="component" value="Unassembled WGS sequence"/>
</dbReference>
<dbReference type="SUPFAM" id="SSF57701">
    <property type="entry name" value="Zn2/Cys6 DNA-binding domain"/>
    <property type="match status" value="1"/>
</dbReference>
<dbReference type="Gene3D" id="4.10.240.10">
    <property type="entry name" value="Zn(2)-C6 fungal-type DNA-binding domain"/>
    <property type="match status" value="1"/>
</dbReference>
<dbReference type="InterPro" id="IPR012675">
    <property type="entry name" value="Beta-grasp_dom_sf"/>
</dbReference>
<keyword evidence="6" id="KW-0804">Transcription</keyword>
<evidence type="ECO:0000256" key="7">
    <source>
        <dbReference type="ARBA" id="ARBA00023242"/>
    </source>
</evidence>
<comment type="function">
    <text evidence="8">Acts as a sulfur carrier required for molybdopterin biosynthesis. Component of the molybdopterin synthase complex that catalyzes the conversion of precursor Z into molybdopterin by mediating the incorporation of 2 sulfur atoms into precursor Z to generate a dithiolene group. In the complex, serves as sulfur donor by being thiocarboxylated (-COSH) at its C-terminus by UBA4. After interaction with MOCS2B, the sulfur is then transferred to precursor Z to form molybdopterin.</text>
</comment>
<dbReference type="Pfam" id="PF00172">
    <property type="entry name" value="Zn_clus"/>
    <property type="match status" value="1"/>
</dbReference>
<dbReference type="EMBL" id="JAPDRL010000089">
    <property type="protein sequence ID" value="KAJ9658303.1"/>
    <property type="molecule type" value="Genomic_DNA"/>
</dbReference>
<dbReference type="PROSITE" id="PS50048">
    <property type="entry name" value="ZN2_CY6_FUNGAL_2"/>
    <property type="match status" value="1"/>
</dbReference>
<comment type="caution">
    <text evidence="8">Lacks conserved residue(s) required for the propagation of feature annotation.</text>
</comment>
<gene>
    <name evidence="8" type="primary">cnxG</name>
    <name evidence="11" type="ORF">H2201_007862</name>
</gene>
<keyword evidence="7" id="KW-0539">Nucleus</keyword>
<keyword evidence="8" id="KW-0547">Nucleotide-binding</keyword>
<comment type="subunit">
    <text evidence="8">Heterotetramer; composed of 2 small (MOCS2A) and 2 large (MOCS2B) subunits.</text>
</comment>
<evidence type="ECO:0000256" key="9">
    <source>
        <dbReference type="SAM" id="MobiDB-lite"/>
    </source>
</evidence>
<dbReference type="PROSITE" id="PS00463">
    <property type="entry name" value="ZN2_CY6_FUNGAL_1"/>
    <property type="match status" value="1"/>
</dbReference>
<feature type="region of interest" description="Disordered" evidence="9">
    <location>
        <begin position="129"/>
        <end position="156"/>
    </location>
</feature>
<keyword evidence="2" id="KW-0597">Phosphoprotein</keyword>
<dbReference type="CDD" id="cd12148">
    <property type="entry name" value="fungal_TF_MHR"/>
    <property type="match status" value="1"/>
</dbReference>
<keyword evidence="4" id="KW-0238">DNA-binding</keyword>
<dbReference type="InterPro" id="IPR051089">
    <property type="entry name" value="prtT"/>
</dbReference>
<dbReference type="PANTHER" id="PTHR31845">
    <property type="entry name" value="FINGER DOMAIN PROTEIN, PUTATIVE-RELATED"/>
    <property type="match status" value="1"/>
</dbReference>
<feature type="region of interest" description="Disordered" evidence="9">
    <location>
        <begin position="168"/>
        <end position="261"/>
    </location>
</feature>
<feature type="region of interest" description="Disordered" evidence="9">
    <location>
        <begin position="829"/>
        <end position="867"/>
    </location>
</feature>
<evidence type="ECO:0000256" key="8">
    <source>
        <dbReference type="HAMAP-Rule" id="MF_03051"/>
    </source>
</evidence>
<name>A0ABQ9NPM4_9PEZI</name>
<comment type="pathway">
    <text evidence="8">Cofactor biosynthesis; molybdopterin biosynthesis.</text>
</comment>
<comment type="caution">
    <text evidence="11">The sequence shown here is derived from an EMBL/GenBank/DDBJ whole genome shotgun (WGS) entry which is preliminary data.</text>
</comment>
<feature type="compositionally biased region" description="Polar residues" evidence="9">
    <location>
        <begin position="844"/>
        <end position="853"/>
    </location>
</feature>
<dbReference type="HAMAP" id="MF_03051">
    <property type="entry name" value="MOCS2A"/>
    <property type="match status" value="1"/>
</dbReference>
<evidence type="ECO:0000256" key="5">
    <source>
        <dbReference type="ARBA" id="ARBA00023150"/>
    </source>
</evidence>
<dbReference type="Gene3D" id="3.10.20.30">
    <property type="match status" value="1"/>
</dbReference>
<keyword evidence="12" id="KW-1185">Reference proteome</keyword>
<sequence length="974" mass="107589">MASSKPPQGHFTLLYFAAASSFTKKSSESFKAPLPARELFELLEKRYPGITEKVLSSCAVTVNLEYIDLDEDQHEEKSLTIKEGDEVAVIPPSQSPTTDSVVMTASSPAIDPALSYAQLHQQTASFTGTSAVQQPAPNNALPQPYFLPPGAHQHQPLAGALDPALEARSVKTPPPEDSPDGGVVPSLEEQPHDEPGTAPANPASDAKRPRACDSCRGLKVRCDQDPSRPDVPCKRCAKANRPCITTPPTRKRQKKADSRVAELERKIDALTATLEAHRGDGPSESGPYAPDAPPSGLPYDSVHPQLRPEPGTYNNAPQESVWPDEQGRNKRRRLDVEANQSGDYAEDQIKAMRREVLMSENAEIAAEAHGYARSGRPFVDHSNLIRKIDELLNPGEAERIFDRYVRDVSPCFPAVPFPPNTTAEQIRTSKPLLFLSILAGTSYGINVRPEVQRELWVMLNDEFANALWRNAEKSLEIVQALQVGVLWYRPPSAFEQHNFYQMANTAAVMALDLGLGKRTISGRKQPGSGPYRRCLPNQDSVEARRAWLVCYFLCMSITMALRRPILLRWTKYMDECIQHLETSPDALPSDRALCQHVRTIHICEDVSVQFSMDDPNTEISISDAKVQYSIKTFENQLKDLSKHAPHDSMVPVIKYSEHVANLYIHEIALHHSSNMDSFGAGCPLSESFAKGEQPSRVIGPAHVAALSEVTFSNPQSVNAVVTYYDQCLSASHGILDTFLTLPYEVVNVLPTVFSVRAIYSLVCLIKMWVAVTNPASDMGTVIRKEDLRLEHYLGALRTIFGRIKERDEMSPHNKFVYVVGKLNDTFTQLKEGLPPNTKVPWPTGRSQDAGSSKQTRRHSKGAYAQQHGQTPLHLLSEVATVSNGNQPSSGNDASVGSYLAPQSQQAQWYQPPQQQQQQVVPVDVQGYDFGTGQGLMTGFDFSQLGMNLDLFQGDILWTYPGDPFAMPMGDGGFM</sequence>
<organism evidence="11 12">
    <name type="scientific">Coniosporium apollinis</name>
    <dbReference type="NCBI Taxonomy" id="61459"/>
    <lineage>
        <taxon>Eukaryota</taxon>
        <taxon>Fungi</taxon>
        <taxon>Dikarya</taxon>
        <taxon>Ascomycota</taxon>
        <taxon>Pezizomycotina</taxon>
        <taxon>Dothideomycetes</taxon>
        <taxon>Dothideomycetes incertae sedis</taxon>
        <taxon>Coniosporium</taxon>
    </lineage>
</organism>
<evidence type="ECO:0000313" key="11">
    <source>
        <dbReference type="EMBL" id="KAJ9658303.1"/>
    </source>
</evidence>
<keyword evidence="5 8" id="KW-0501">Molybdenum cofactor biosynthesis</keyword>
<evidence type="ECO:0000256" key="6">
    <source>
        <dbReference type="ARBA" id="ARBA00023163"/>
    </source>
</evidence>
<evidence type="ECO:0000313" key="12">
    <source>
        <dbReference type="Proteomes" id="UP001172684"/>
    </source>
</evidence>
<dbReference type="InterPro" id="IPR036864">
    <property type="entry name" value="Zn2-C6_fun-type_DNA-bd_sf"/>
</dbReference>
<dbReference type="SUPFAM" id="SSF54285">
    <property type="entry name" value="MoaD/ThiS"/>
    <property type="match status" value="1"/>
</dbReference>
<evidence type="ECO:0000259" key="10">
    <source>
        <dbReference type="PROSITE" id="PS50048"/>
    </source>
</evidence>
<dbReference type="PANTHER" id="PTHR31845:SF39">
    <property type="entry name" value="TRANSCRIPTION FACTOR PBCR-RELATED"/>
    <property type="match status" value="1"/>
</dbReference>
<dbReference type="Pfam" id="PF02597">
    <property type="entry name" value="ThiS"/>
    <property type="match status" value="1"/>
</dbReference>
<feature type="compositionally biased region" description="Basic and acidic residues" evidence="9">
    <location>
        <begin position="220"/>
        <end position="233"/>
    </location>
</feature>
<evidence type="ECO:0000256" key="2">
    <source>
        <dbReference type="ARBA" id="ARBA00022553"/>
    </source>
</evidence>